<feature type="transmembrane region" description="Helical" evidence="1">
    <location>
        <begin position="65"/>
        <end position="86"/>
    </location>
</feature>
<proteinExistence type="predicted"/>
<dbReference type="AlphaFoldDB" id="A0A1M6LZ06"/>
<evidence type="ECO:0000313" key="4">
    <source>
        <dbReference type="Proteomes" id="UP000184386"/>
    </source>
</evidence>
<evidence type="ECO:0000259" key="2">
    <source>
        <dbReference type="Pfam" id="PF02517"/>
    </source>
</evidence>
<evidence type="ECO:0000256" key="1">
    <source>
        <dbReference type="SAM" id="Phobius"/>
    </source>
</evidence>
<dbReference type="EMBL" id="FRAC01000007">
    <property type="protein sequence ID" value="SHJ76434.1"/>
    <property type="molecule type" value="Genomic_DNA"/>
</dbReference>
<feature type="transmembrane region" description="Helical" evidence="1">
    <location>
        <begin position="34"/>
        <end position="53"/>
    </location>
</feature>
<sequence length="209" mass="23812">MLKYLKHNIVPLCLEGILVICIMAFPEYLLLVNFFFYLGLVTYFIICKDFSIQEMKENICAGKKFWIIVFFTAAALVISFAITSVIEMLLPDINNGMGLLKVHNRFELLIFAMSTIILSPLAEELFYRKSLICFEFKKQIPILIIVSGCLFALEHSLAPLGILIALIWSIPLMVSYIKTKNVYVVIIAHFICNFVVNGLDVISLFNKLN</sequence>
<dbReference type="GO" id="GO:0080120">
    <property type="term" value="P:CAAX-box protein maturation"/>
    <property type="evidence" value="ECO:0007669"/>
    <property type="project" value="UniProtKB-ARBA"/>
</dbReference>
<dbReference type="RefSeq" id="WP_139241102.1">
    <property type="nucleotide sequence ID" value="NZ_FRAC01000007.1"/>
</dbReference>
<dbReference type="STRING" id="1121322.SAMN02745136_00771"/>
<accession>A0A1M6LZ06</accession>
<keyword evidence="1" id="KW-1133">Transmembrane helix</keyword>
<keyword evidence="4" id="KW-1185">Reference proteome</keyword>
<reference evidence="3 4" key="1">
    <citation type="submission" date="2016-11" db="EMBL/GenBank/DDBJ databases">
        <authorList>
            <person name="Jaros S."/>
            <person name="Januszkiewicz K."/>
            <person name="Wedrychowicz H."/>
        </authorList>
    </citation>
    <scope>NUCLEOTIDE SEQUENCE [LARGE SCALE GENOMIC DNA]</scope>
    <source>
        <strain evidence="3 4">DSM 15929</strain>
    </source>
</reference>
<feature type="transmembrane region" description="Helical" evidence="1">
    <location>
        <begin position="182"/>
        <end position="205"/>
    </location>
</feature>
<dbReference type="GO" id="GO:0004175">
    <property type="term" value="F:endopeptidase activity"/>
    <property type="evidence" value="ECO:0007669"/>
    <property type="project" value="UniProtKB-ARBA"/>
</dbReference>
<keyword evidence="1" id="KW-0472">Membrane</keyword>
<dbReference type="InterPro" id="IPR003675">
    <property type="entry name" value="Rce1/LyrA-like_dom"/>
</dbReference>
<feature type="transmembrane region" description="Helical" evidence="1">
    <location>
        <begin position="142"/>
        <end position="170"/>
    </location>
</feature>
<feature type="transmembrane region" description="Helical" evidence="1">
    <location>
        <begin position="9"/>
        <end position="28"/>
    </location>
</feature>
<feature type="domain" description="CAAX prenyl protease 2/Lysostaphin resistance protein A-like" evidence="2">
    <location>
        <begin position="107"/>
        <end position="195"/>
    </location>
</feature>
<dbReference type="Pfam" id="PF02517">
    <property type="entry name" value="Rce1-like"/>
    <property type="match status" value="1"/>
</dbReference>
<protein>
    <recommendedName>
        <fullName evidence="2">CAAX prenyl protease 2/Lysostaphin resistance protein A-like domain-containing protein</fullName>
    </recommendedName>
</protein>
<feature type="transmembrane region" description="Helical" evidence="1">
    <location>
        <begin position="106"/>
        <end position="122"/>
    </location>
</feature>
<gene>
    <name evidence="3" type="ORF">SAMN02745136_00771</name>
</gene>
<name>A0A1M6LZ06_9FIRM</name>
<evidence type="ECO:0000313" key="3">
    <source>
        <dbReference type="EMBL" id="SHJ76434.1"/>
    </source>
</evidence>
<keyword evidence="1" id="KW-0812">Transmembrane</keyword>
<dbReference type="Proteomes" id="UP000184386">
    <property type="component" value="Unassembled WGS sequence"/>
</dbReference>
<dbReference type="OrthoDB" id="2230138at2"/>
<organism evidence="3 4">
    <name type="scientific">Anaerocolumna jejuensis DSM 15929</name>
    <dbReference type="NCBI Taxonomy" id="1121322"/>
    <lineage>
        <taxon>Bacteria</taxon>
        <taxon>Bacillati</taxon>
        <taxon>Bacillota</taxon>
        <taxon>Clostridia</taxon>
        <taxon>Lachnospirales</taxon>
        <taxon>Lachnospiraceae</taxon>
        <taxon>Anaerocolumna</taxon>
    </lineage>
</organism>